<proteinExistence type="predicted"/>
<dbReference type="OMA" id="IMAPSPK"/>
<evidence type="ECO:0000313" key="3">
    <source>
        <dbReference type="Proteomes" id="UP000001861"/>
    </source>
</evidence>
<gene>
    <name evidence="2" type="ORF">CC1G_03900</name>
</gene>
<dbReference type="OrthoDB" id="191192at2759"/>
<comment type="caution">
    <text evidence="2">The sequence shown here is derived from an EMBL/GenBank/DDBJ whole genome shotgun (WGS) entry which is preliminary data.</text>
</comment>
<keyword evidence="3" id="KW-1185">Reference proteome</keyword>
<evidence type="ECO:0000313" key="2">
    <source>
        <dbReference type="EMBL" id="EAU88228.1"/>
    </source>
</evidence>
<dbReference type="GeneID" id="6010181"/>
<dbReference type="KEGG" id="cci:CC1G_03900"/>
<feature type="compositionally biased region" description="Low complexity" evidence="1">
    <location>
        <begin position="44"/>
        <end position="82"/>
    </location>
</feature>
<dbReference type="RefSeq" id="XP_001833683.1">
    <property type="nucleotide sequence ID" value="XM_001833631.2"/>
</dbReference>
<name>A8NH52_COPC7</name>
<dbReference type="eggNOG" id="ENOG502T2TE">
    <property type="taxonomic scope" value="Eukaryota"/>
</dbReference>
<feature type="region of interest" description="Disordered" evidence="1">
    <location>
        <begin position="1"/>
        <end position="105"/>
    </location>
</feature>
<dbReference type="Proteomes" id="UP000001861">
    <property type="component" value="Unassembled WGS sequence"/>
</dbReference>
<accession>A8NH52</accession>
<dbReference type="EMBL" id="AACS02000002">
    <property type="protein sequence ID" value="EAU88228.1"/>
    <property type="molecule type" value="Genomic_DNA"/>
</dbReference>
<sequence length="126" mass="13518">MASSPLGSFDPFATHPFTNGSGIIPQAPYPSQYPMQFASAQRQSQTYYPSSPPTHYSSYAPSSTSSGASTPSTSPSTPLYSPRPHRASPSNAKPIFVPFQRSDASSPELVLKKKVPYMTNTMVVGK</sequence>
<dbReference type="AlphaFoldDB" id="A8NH52"/>
<evidence type="ECO:0000256" key="1">
    <source>
        <dbReference type="SAM" id="MobiDB-lite"/>
    </source>
</evidence>
<dbReference type="InParanoid" id="A8NH52"/>
<organism evidence="2 3">
    <name type="scientific">Coprinopsis cinerea (strain Okayama-7 / 130 / ATCC MYA-4618 / FGSC 9003)</name>
    <name type="common">Inky cap fungus</name>
    <name type="synonym">Hormographiella aspergillata</name>
    <dbReference type="NCBI Taxonomy" id="240176"/>
    <lineage>
        <taxon>Eukaryota</taxon>
        <taxon>Fungi</taxon>
        <taxon>Dikarya</taxon>
        <taxon>Basidiomycota</taxon>
        <taxon>Agaricomycotina</taxon>
        <taxon>Agaricomycetes</taxon>
        <taxon>Agaricomycetidae</taxon>
        <taxon>Agaricales</taxon>
        <taxon>Agaricineae</taxon>
        <taxon>Psathyrellaceae</taxon>
        <taxon>Coprinopsis</taxon>
    </lineage>
</organism>
<protein>
    <submittedName>
        <fullName evidence="2">Uncharacterized protein</fullName>
    </submittedName>
</protein>
<reference evidence="2 3" key="1">
    <citation type="journal article" date="2010" name="Proc. Natl. Acad. Sci. U.S.A.">
        <title>Insights into evolution of multicellular fungi from the assembled chromosomes of the mushroom Coprinopsis cinerea (Coprinus cinereus).</title>
        <authorList>
            <person name="Stajich J.E."/>
            <person name="Wilke S.K."/>
            <person name="Ahren D."/>
            <person name="Au C.H."/>
            <person name="Birren B.W."/>
            <person name="Borodovsky M."/>
            <person name="Burns C."/>
            <person name="Canback B."/>
            <person name="Casselton L.A."/>
            <person name="Cheng C.K."/>
            <person name="Deng J."/>
            <person name="Dietrich F.S."/>
            <person name="Fargo D.C."/>
            <person name="Farman M.L."/>
            <person name="Gathman A.C."/>
            <person name="Goldberg J."/>
            <person name="Guigo R."/>
            <person name="Hoegger P.J."/>
            <person name="Hooker J.B."/>
            <person name="Huggins A."/>
            <person name="James T.Y."/>
            <person name="Kamada T."/>
            <person name="Kilaru S."/>
            <person name="Kodira C."/>
            <person name="Kues U."/>
            <person name="Kupfer D."/>
            <person name="Kwan H.S."/>
            <person name="Lomsadze A."/>
            <person name="Li W."/>
            <person name="Lilly W.W."/>
            <person name="Ma L.J."/>
            <person name="Mackey A.J."/>
            <person name="Manning G."/>
            <person name="Martin F."/>
            <person name="Muraguchi H."/>
            <person name="Natvig D.O."/>
            <person name="Palmerini H."/>
            <person name="Ramesh M.A."/>
            <person name="Rehmeyer C.J."/>
            <person name="Roe B.A."/>
            <person name="Shenoy N."/>
            <person name="Stanke M."/>
            <person name="Ter-Hovhannisyan V."/>
            <person name="Tunlid A."/>
            <person name="Velagapudi R."/>
            <person name="Vision T.J."/>
            <person name="Zeng Q."/>
            <person name="Zolan M.E."/>
            <person name="Pukkila P.J."/>
        </authorList>
    </citation>
    <scope>NUCLEOTIDE SEQUENCE [LARGE SCALE GENOMIC DNA]</scope>
    <source>
        <strain evidence="3">Okayama-7 / 130 / ATCC MYA-4618 / FGSC 9003</strain>
    </source>
</reference>
<dbReference type="VEuPathDB" id="FungiDB:CC1G_03900"/>